<sequence length="121" mass="13366">MVKGCERVTDCLFCKIVSGEIPSDKVLETDDVLAFRDIRPQAPVHVLVIPKKHIASAHHIEASDASVLLHVHQAAQQVAEELGIAENGYRLVTNIGFHGQQTVQHLHYHVLGGRQLQWPPG</sequence>
<dbReference type="KEGG" id="afx:JZ786_09470"/>
<dbReference type="Pfam" id="PF11969">
    <property type="entry name" value="DcpS_C"/>
    <property type="match status" value="1"/>
</dbReference>
<keyword evidence="6" id="KW-1185">Reference proteome</keyword>
<dbReference type="SUPFAM" id="SSF54197">
    <property type="entry name" value="HIT-like"/>
    <property type="match status" value="1"/>
</dbReference>
<evidence type="ECO:0000313" key="5">
    <source>
        <dbReference type="EMBL" id="QSO49126.1"/>
    </source>
</evidence>
<dbReference type="CDD" id="cd01276">
    <property type="entry name" value="PKCI_related"/>
    <property type="match status" value="1"/>
</dbReference>
<dbReference type="PANTHER" id="PTHR23089">
    <property type="entry name" value="HISTIDINE TRIAD HIT PROTEIN"/>
    <property type="match status" value="1"/>
</dbReference>
<dbReference type="Gene3D" id="3.30.428.10">
    <property type="entry name" value="HIT-like"/>
    <property type="match status" value="1"/>
</dbReference>
<reference evidence="5 6" key="1">
    <citation type="submission" date="2021-02" db="EMBL/GenBank/DDBJ databases">
        <title>Alicyclobacillus curvatus sp. nov. and Alicyclobacillus mengziensis sp. nov., two acidophilic bacteria isolated from acid mine drainage.</title>
        <authorList>
            <person name="Huang Y."/>
        </authorList>
    </citation>
    <scope>NUCLEOTIDE SEQUENCE [LARGE SCALE GENOMIC DNA]</scope>
    <source>
        <strain evidence="5 6">S30H14</strain>
    </source>
</reference>
<accession>A0A9X7Z973</accession>
<dbReference type="PROSITE" id="PS51084">
    <property type="entry name" value="HIT_2"/>
    <property type="match status" value="1"/>
</dbReference>
<dbReference type="InterPro" id="IPR036265">
    <property type="entry name" value="HIT-like_sf"/>
</dbReference>
<dbReference type="InterPro" id="IPR011146">
    <property type="entry name" value="HIT-like"/>
</dbReference>
<dbReference type="GO" id="GO:0003824">
    <property type="term" value="F:catalytic activity"/>
    <property type="evidence" value="ECO:0007669"/>
    <property type="project" value="InterPro"/>
</dbReference>
<dbReference type="AlphaFoldDB" id="A0A9X7Z973"/>
<evidence type="ECO:0000256" key="3">
    <source>
        <dbReference type="PROSITE-ProRule" id="PRU00464"/>
    </source>
</evidence>
<feature type="active site" description="Tele-AMP-histidine intermediate" evidence="1">
    <location>
        <position position="107"/>
    </location>
</feature>
<evidence type="ECO:0000256" key="2">
    <source>
        <dbReference type="PIRSR" id="PIRSR601310-3"/>
    </source>
</evidence>
<name>A0A9X7Z973_9BACL</name>
<dbReference type="PRINTS" id="PR00332">
    <property type="entry name" value="HISTRIAD"/>
</dbReference>
<dbReference type="EMBL" id="CP071182">
    <property type="protein sequence ID" value="QSO49126.1"/>
    <property type="molecule type" value="Genomic_DNA"/>
</dbReference>
<evidence type="ECO:0000313" key="6">
    <source>
        <dbReference type="Proteomes" id="UP000663505"/>
    </source>
</evidence>
<proteinExistence type="predicted"/>
<gene>
    <name evidence="5" type="ORF">JZ786_09470</name>
</gene>
<dbReference type="InterPro" id="IPR001310">
    <property type="entry name" value="Histidine_triad_HIT"/>
</dbReference>
<feature type="domain" description="HIT" evidence="4">
    <location>
        <begin position="12"/>
        <end position="121"/>
    </location>
</feature>
<dbReference type="RefSeq" id="WP_206658440.1">
    <property type="nucleotide sequence ID" value="NZ_CP071182.1"/>
</dbReference>
<evidence type="ECO:0000259" key="4">
    <source>
        <dbReference type="PROSITE" id="PS51084"/>
    </source>
</evidence>
<feature type="short sequence motif" description="Histidine triad motif" evidence="2 3">
    <location>
        <begin position="105"/>
        <end position="109"/>
    </location>
</feature>
<organism evidence="5 6">
    <name type="scientific">Alicyclobacillus mengziensis</name>
    <dbReference type="NCBI Taxonomy" id="2931921"/>
    <lineage>
        <taxon>Bacteria</taxon>
        <taxon>Bacillati</taxon>
        <taxon>Bacillota</taxon>
        <taxon>Bacilli</taxon>
        <taxon>Bacillales</taxon>
        <taxon>Alicyclobacillaceae</taxon>
        <taxon>Alicyclobacillus</taxon>
    </lineage>
</organism>
<evidence type="ECO:0000256" key="1">
    <source>
        <dbReference type="PIRSR" id="PIRSR601310-1"/>
    </source>
</evidence>
<dbReference type="Proteomes" id="UP000663505">
    <property type="component" value="Chromosome"/>
</dbReference>
<protein>
    <submittedName>
        <fullName evidence="5">Histidine triad nucleotide-binding protein</fullName>
    </submittedName>
</protein>